<dbReference type="Proteomes" id="UP001438707">
    <property type="component" value="Unassembled WGS sequence"/>
</dbReference>
<dbReference type="GO" id="GO:0170057">
    <property type="term" value="F:RNA ligase (GTP) activity"/>
    <property type="evidence" value="ECO:0007669"/>
    <property type="project" value="UniProtKB-EC"/>
</dbReference>
<dbReference type="AlphaFoldDB" id="A0AAW1RBV1"/>
<dbReference type="GO" id="GO:0042245">
    <property type="term" value="P:RNA repair"/>
    <property type="evidence" value="ECO:0007669"/>
    <property type="project" value="TreeGrafter"/>
</dbReference>
<evidence type="ECO:0000256" key="7">
    <source>
        <dbReference type="ARBA" id="ARBA00047746"/>
    </source>
</evidence>
<dbReference type="PANTHER" id="PTHR43749:SF2">
    <property type="entry name" value="RNA-SPLICING LIGASE RTCB"/>
    <property type="match status" value="1"/>
</dbReference>
<evidence type="ECO:0000256" key="5">
    <source>
        <dbReference type="ARBA" id="ARBA00023134"/>
    </source>
</evidence>
<evidence type="ECO:0000256" key="9">
    <source>
        <dbReference type="PIRSR" id="PIRSR601233-2"/>
    </source>
</evidence>
<dbReference type="GO" id="GO:0030145">
    <property type="term" value="F:manganese ion binding"/>
    <property type="evidence" value="ECO:0007669"/>
    <property type="project" value="TreeGrafter"/>
</dbReference>
<keyword evidence="4 9" id="KW-0547">Nucleotide-binding</keyword>
<evidence type="ECO:0000256" key="4">
    <source>
        <dbReference type="ARBA" id="ARBA00022741"/>
    </source>
</evidence>
<dbReference type="InterPro" id="IPR001233">
    <property type="entry name" value="RtcB"/>
</dbReference>
<feature type="binding site" evidence="10">
    <location>
        <position position="323"/>
    </location>
    <ligand>
        <name>Mn(2+)</name>
        <dbReference type="ChEBI" id="CHEBI:29035"/>
        <label>2</label>
    </ligand>
</feature>
<comment type="caution">
    <text evidence="11">The sequence shown here is derived from an EMBL/GenBank/DDBJ whole genome shotgun (WGS) entry which is preliminary data.</text>
</comment>
<dbReference type="Pfam" id="PF01139">
    <property type="entry name" value="RtcB"/>
    <property type="match status" value="1"/>
</dbReference>
<keyword evidence="5 9" id="KW-0342">GTP-binding</keyword>
<dbReference type="Gene3D" id="3.90.1860.10">
    <property type="entry name" value="tRNA-splicing ligase RtcB"/>
    <property type="match status" value="1"/>
</dbReference>
<dbReference type="EC" id="6.5.1.8" evidence="1"/>
<dbReference type="SUPFAM" id="SSF103365">
    <property type="entry name" value="Hypothetical protein PH1602"/>
    <property type="match status" value="1"/>
</dbReference>
<feature type="binding site" evidence="9">
    <location>
        <begin position="389"/>
        <end position="392"/>
    </location>
    <ligand>
        <name>GMP</name>
        <dbReference type="ChEBI" id="CHEBI:58115"/>
    </ligand>
</feature>
<keyword evidence="12" id="KW-1185">Reference proteome</keyword>
<dbReference type="PANTHER" id="PTHR43749">
    <property type="entry name" value="RNA-SPLICING LIGASE RTCB"/>
    <property type="match status" value="1"/>
</dbReference>
<organism evidence="11 12">
    <name type="scientific">Apatococcus lobatus</name>
    <dbReference type="NCBI Taxonomy" id="904363"/>
    <lineage>
        <taxon>Eukaryota</taxon>
        <taxon>Viridiplantae</taxon>
        <taxon>Chlorophyta</taxon>
        <taxon>core chlorophytes</taxon>
        <taxon>Trebouxiophyceae</taxon>
        <taxon>Chlorellales</taxon>
        <taxon>Chlorellaceae</taxon>
        <taxon>Apatococcus</taxon>
    </lineage>
</organism>
<evidence type="ECO:0000256" key="6">
    <source>
        <dbReference type="ARBA" id="ARBA00023211"/>
    </source>
</evidence>
<evidence type="ECO:0000256" key="10">
    <source>
        <dbReference type="PIRSR" id="PIRSR601233-3"/>
    </source>
</evidence>
<evidence type="ECO:0000256" key="1">
    <source>
        <dbReference type="ARBA" id="ARBA00012726"/>
    </source>
</evidence>
<feature type="binding site" evidence="9">
    <location>
        <begin position="323"/>
        <end position="324"/>
    </location>
    <ligand>
        <name>GMP</name>
        <dbReference type="ChEBI" id="CHEBI:58115"/>
    </ligand>
</feature>
<accession>A0AAW1RBV1</accession>
<reference evidence="11 12" key="1">
    <citation type="journal article" date="2024" name="Nat. Commun.">
        <title>Phylogenomics reveals the evolutionary origins of lichenization in chlorophyte algae.</title>
        <authorList>
            <person name="Puginier C."/>
            <person name="Libourel C."/>
            <person name="Otte J."/>
            <person name="Skaloud P."/>
            <person name="Haon M."/>
            <person name="Grisel S."/>
            <person name="Petersen M."/>
            <person name="Berrin J.G."/>
            <person name="Delaux P.M."/>
            <person name="Dal Grande F."/>
            <person name="Keller J."/>
        </authorList>
    </citation>
    <scope>NUCLEOTIDE SEQUENCE [LARGE SCALE GENOMIC DNA]</scope>
    <source>
        <strain evidence="11 12">SAG 2145</strain>
    </source>
</reference>
<feature type="binding site" evidence="9">
    <location>
        <begin position="365"/>
        <end position="368"/>
    </location>
    <ligand>
        <name>GMP</name>
        <dbReference type="ChEBI" id="CHEBI:58115"/>
    </ligand>
</feature>
<evidence type="ECO:0000313" key="12">
    <source>
        <dbReference type="Proteomes" id="UP001438707"/>
    </source>
</evidence>
<feature type="binding site" evidence="9">
    <location>
        <position position="372"/>
    </location>
    <ligand>
        <name>GMP</name>
        <dbReference type="ChEBI" id="CHEBI:58115"/>
    </ligand>
</feature>
<comment type="cofactor">
    <cofactor evidence="10">
        <name>Mn(2+)</name>
        <dbReference type="ChEBI" id="CHEBI:29035"/>
    </cofactor>
    <text evidence="10">Binds 2 manganese ions per subunit.</text>
</comment>
<dbReference type="GO" id="GO:0006396">
    <property type="term" value="P:RNA processing"/>
    <property type="evidence" value="ECO:0007669"/>
    <property type="project" value="InterPro"/>
</dbReference>
<gene>
    <name evidence="11" type="ORF">WJX74_002743</name>
</gene>
<dbReference type="GO" id="GO:0005525">
    <property type="term" value="F:GTP binding"/>
    <property type="evidence" value="ECO:0007669"/>
    <property type="project" value="UniProtKB-KW"/>
</dbReference>
<dbReference type="InterPro" id="IPR036025">
    <property type="entry name" value="RtcB-like_sf"/>
</dbReference>
<feature type="binding site" evidence="10">
    <location>
        <position position="127"/>
    </location>
    <ligand>
        <name>Mn(2+)</name>
        <dbReference type="ChEBI" id="CHEBI:29035"/>
        <label>1</label>
    </ligand>
</feature>
<feature type="active site" description="GMP-histidine intermediate" evidence="8">
    <location>
        <position position="389"/>
    </location>
</feature>
<comment type="catalytic activity">
    <reaction evidence="7">
        <text>a 3'-end 3'-phospho-ribonucleotide-RNA + a 5'-end dephospho-ribonucleoside-RNA + GTP = a ribonucleotidyl-ribonucleotide-RNA + GMP + diphosphate</text>
        <dbReference type="Rhea" id="RHEA:68076"/>
        <dbReference type="Rhea" id="RHEA-COMP:10463"/>
        <dbReference type="Rhea" id="RHEA-COMP:13936"/>
        <dbReference type="Rhea" id="RHEA-COMP:17355"/>
        <dbReference type="ChEBI" id="CHEBI:33019"/>
        <dbReference type="ChEBI" id="CHEBI:37565"/>
        <dbReference type="ChEBI" id="CHEBI:58115"/>
        <dbReference type="ChEBI" id="CHEBI:83062"/>
        <dbReference type="ChEBI" id="CHEBI:138284"/>
        <dbReference type="ChEBI" id="CHEBI:173118"/>
        <dbReference type="EC" id="6.5.1.8"/>
    </reaction>
</comment>
<protein>
    <recommendedName>
        <fullName evidence="1">3'-phosphate/5'-hydroxy nucleic acid ligase</fullName>
        <ecNumber evidence="1">6.5.1.8</ecNumber>
    </recommendedName>
</protein>
<keyword evidence="3 10" id="KW-0479">Metal-binding</keyword>
<feature type="binding site" evidence="10">
    <location>
        <position position="213"/>
    </location>
    <ligand>
        <name>Mn(2+)</name>
        <dbReference type="ChEBI" id="CHEBI:29035"/>
        <label>1</label>
    </ligand>
</feature>
<evidence type="ECO:0000256" key="2">
    <source>
        <dbReference type="ARBA" id="ARBA00022598"/>
    </source>
</evidence>
<evidence type="ECO:0000313" key="11">
    <source>
        <dbReference type="EMBL" id="KAK9830687.1"/>
    </source>
</evidence>
<dbReference type="GO" id="GO:0006281">
    <property type="term" value="P:DNA repair"/>
    <property type="evidence" value="ECO:0007669"/>
    <property type="project" value="TreeGrafter"/>
</dbReference>
<name>A0AAW1RBV1_9CHLO</name>
<proteinExistence type="predicted"/>
<sequence>MALPCSLPLSRGLPRTLQCRRLVARLFAAQNTICRANATDNSVSSGHDLLRTTLPEVIQTKRVPVLLYADRQSVEPEAISQLVKLAESPMPVGFVSAMPDIHVGKGVTIGTVFASQDYVCPNAVGVDIGCGMCAMPLKGLYKDDIAEDKLRRVQGNIKRSIPTGFEQHDRALPGAKAELERISNNVKPSSWLEEAASSKKVAQQLGTLGGGNHFLEVVHDETGQVWVMLHSGSRYIGNSTAQFYDKKAVEYMKGSGDARVTAKDINYLEIQSEAGQAYLQDMTWCQEYALSNRRLMLDLLVDCVAHELSNVVPDTDRLINIHHNYCASEPCKFQDPSKTEMFDGNLWVTRKGATSAQKDQLGIIPGSMGVGSYITRGKGNPGSWNSCSHGAGRKMSRTRARKEIMQAEFEKAMKGIVCDHVEAVRDEAPQAYKDLTQVMADQQDLTEIVHKLQPLVNVKGYDKYFKGKVKRAI</sequence>
<feature type="binding site" evidence="9">
    <location>
        <position position="459"/>
    </location>
    <ligand>
        <name>GMP</name>
        <dbReference type="ChEBI" id="CHEBI:58115"/>
    </ligand>
</feature>
<dbReference type="GO" id="GO:0003909">
    <property type="term" value="F:DNA ligase activity"/>
    <property type="evidence" value="ECO:0007669"/>
    <property type="project" value="TreeGrafter"/>
</dbReference>
<feature type="binding site" evidence="10">
    <location>
        <position position="230"/>
    </location>
    <ligand>
        <name>Mn(2+)</name>
        <dbReference type="ChEBI" id="CHEBI:29035"/>
        <label>2</label>
    </ligand>
</feature>
<feature type="binding site" evidence="9">
    <location>
        <begin position="212"/>
        <end position="216"/>
    </location>
    <ligand>
        <name>GMP</name>
        <dbReference type="ChEBI" id="CHEBI:58115"/>
    </ligand>
</feature>
<keyword evidence="6 10" id="KW-0464">Manganese</keyword>
<evidence type="ECO:0000256" key="3">
    <source>
        <dbReference type="ARBA" id="ARBA00022723"/>
    </source>
</evidence>
<dbReference type="EMBL" id="JALJOS010000015">
    <property type="protein sequence ID" value="KAK9830687.1"/>
    <property type="molecule type" value="Genomic_DNA"/>
</dbReference>
<keyword evidence="2" id="KW-0436">Ligase</keyword>
<dbReference type="InterPro" id="IPR052915">
    <property type="entry name" value="RtcB-like"/>
</dbReference>
<evidence type="ECO:0000256" key="8">
    <source>
        <dbReference type="PIRSR" id="PIRSR601233-1"/>
    </source>
</evidence>